<dbReference type="EC" id="4.2.2.10" evidence="6"/>
<dbReference type="Gene3D" id="2.160.20.10">
    <property type="entry name" value="Single-stranded right-handed beta-helix, Pectin lyase-like"/>
    <property type="match status" value="2"/>
</dbReference>
<dbReference type="PANTHER" id="PTHR31683">
    <property type="entry name" value="PECTATE LYASE 18-RELATED"/>
    <property type="match status" value="1"/>
</dbReference>
<evidence type="ECO:0000256" key="5">
    <source>
        <dbReference type="ARBA" id="ARBA00037631"/>
    </source>
</evidence>
<evidence type="ECO:0000256" key="3">
    <source>
        <dbReference type="ARBA" id="ARBA00023239"/>
    </source>
</evidence>
<accession>W2P9R3</accession>
<evidence type="ECO:0000259" key="9">
    <source>
        <dbReference type="SMART" id="SM00656"/>
    </source>
</evidence>
<dbReference type="STRING" id="761204.W2P9R3"/>
<dbReference type="InterPro" id="IPR011050">
    <property type="entry name" value="Pectin_lyase_fold/virulence"/>
</dbReference>
<keyword evidence="3" id="KW-0456">Lyase</keyword>
<gene>
    <name evidence="10" type="ORF">PPTG_24903</name>
</gene>
<reference evidence="11" key="1">
    <citation type="submission" date="2011-12" db="EMBL/GenBank/DDBJ databases">
        <authorList>
            <consortium name="The Broad Institute Genome Sequencing Platform"/>
            <person name="Russ C."/>
            <person name="Tyler B."/>
            <person name="Panabieres F."/>
            <person name="Shan W."/>
            <person name="Tripathy S."/>
            <person name="Grunwald N."/>
            <person name="Machado M."/>
            <person name="Young S.K."/>
            <person name="Zeng Q."/>
            <person name="Gargeya S."/>
            <person name="Fitzgerald M."/>
            <person name="Haas B."/>
            <person name="Abouelleil A."/>
            <person name="Alvarado L."/>
            <person name="Arachchi H.M."/>
            <person name="Berlin A."/>
            <person name="Chapman S.B."/>
            <person name="Gearin G."/>
            <person name="Goldberg J."/>
            <person name="Griggs A."/>
            <person name="Gujja S."/>
            <person name="Hansen M."/>
            <person name="Heiman D."/>
            <person name="Howarth C."/>
            <person name="Larimer J."/>
            <person name="Lui A."/>
            <person name="MacDonald P.J.P."/>
            <person name="McCowen C."/>
            <person name="Montmayeur A."/>
            <person name="Murphy C."/>
            <person name="Neiman D."/>
            <person name="Pearson M."/>
            <person name="Priest M."/>
            <person name="Roberts A."/>
            <person name="Saif S."/>
            <person name="Shea T."/>
            <person name="Sisk P."/>
            <person name="Stolte C."/>
            <person name="Sykes S."/>
            <person name="Wortman J."/>
            <person name="Nusbaum C."/>
            <person name="Birren B."/>
        </authorList>
    </citation>
    <scope>NUCLEOTIDE SEQUENCE [LARGE SCALE GENOMIC DNA]</scope>
    <source>
        <strain evidence="11">INRA-310</strain>
    </source>
</reference>
<keyword evidence="8" id="KW-0732">Signal</keyword>
<dbReference type="OMA" id="RSCEANK"/>
<dbReference type="PANTHER" id="PTHR31683:SF67">
    <property type="entry name" value="PECTIN LYASE F-RELATED"/>
    <property type="match status" value="1"/>
</dbReference>
<dbReference type="InterPro" id="IPR045032">
    <property type="entry name" value="PEL"/>
</dbReference>
<dbReference type="GO" id="GO:0047490">
    <property type="term" value="F:pectin lyase activity"/>
    <property type="evidence" value="ECO:0007669"/>
    <property type="project" value="UniProtKB-EC"/>
</dbReference>
<evidence type="ECO:0000256" key="6">
    <source>
        <dbReference type="ARBA" id="ARBA00039082"/>
    </source>
</evidence>
<protein>
    <recommendedName>
        <fullName evidence="6">pectin lyase</fullName>
        <ecNumber evidence="6">4.2.2.10</ecNumber>
    </recommendedName>
</protein>
<sequence length="696" mass="74873">MVRVHLALAAALALIADCASAFTIGSPEGLAAGTTGGANGKTVYPTSNSELVNYLASNDPLVIVLNKAFDFRGTEGTTTETGCRPDYTRECMAKNNGYKSQDVIIQGGNMATTGGCTGGTKVTVKYDNAALKRMTVLGNKTIRGIGKSGVIKGKGLTLAGDNIIVQNVHITELNHHLVWGGDAIYMQGTNGGSTAMKKIWLDHIKISRVGRQFITTNKASTDSMTISNSDFDGNTDYSATCDGHHYWSFIFYGVTKFSMLNNYIHGTSGRSPKIGGEAEAKVVAHVANNFWGNNTGHSFEIGENAWVLAEGNYFSNTRMPLFTGTNGALYAASSSDECSNYLGRSCAANTLTDSGSFDSRNGGTALNMIKGVSTCVNYKPDAAETTSGSQQQQQQQSSQSNESQQQSSQASDTTQQQQSSQNSDSEQQQRVQTSGSVQQESQSRKLAVQTSDLEKEWQQTTGNFGFLTTNLASTDSMTISNSDFDGNTDYSASCDGHHYWSFIFYGVTRFSMLNNYVHGTSGRSPKIGGEAEAHVVAHVANNYWGNNSGHSFEIGANAWVLAEDNYFSNTRMPLFNKTDDGALYTVDNDDECTKYLGRACKANVLVDSGIFPSRNGETALETIKTVPIFVDYSTGSTQASDSRQQSSGMEEQQQVQQSVPGTVKPLAETKPASIQSKDVESVWVKTSDNFGVGKLE</sequence>
<evidence type="ECO:0000256" key="4">
    <source>
        <dbReference type="ARBA" id="ARBA00036818"/>
    </source>
</evidence>
<feature type="compositionally biased region" description="Low complexity" evidence="7">
    <location>
        <begin position="389"/>
        <end position="429"/>
    </location>
</feature>
<feature type="domain" description="Pectate lyase" evidence="9">
    <location>
        <begin position="84"/>
        <end position="320"/>
    </location>
</feature>
<dbReference type="GO" id="GO:0030570">
    <property type="term" value="F:pectate lyase activity"/>
    <property type="evidence" value="ECO:0007669"/>
    <property type="project" value="InterPro"/>
</dbReference>
<dbReference type="InterPro" id="IPR012334">
    <property type="entry name" value="Pectin_lyas_fold"/>
</dbReference>
<feature type="signal peptide" evidence="8">
    <location>
        <begin position="1"/>
        <end position="21"/>
    </location>
</feature>
<comment type="function">
    <text evidence="5">Pectinolytic enzymes consist of four classes of enzymes: pectin lyase, polygalacturonase, pectin methylesterase and rhamnogalacturonase. Among pectinolytic enzymes, pectin lyase is the most important in depolymerization of pectin, since it cleaves internal glycosidic bonds of highly methylated pectins.</text>
</comment>
<dbReference type="Pfam" id="PF00544">
    <property type="entry name" value="Pectate_lyase_4"/>
    <property type="match status" value="1"/>
</dbReference>
<evidence type="ECO:0000256" key="2">
    <source>
        <dbReference type="ARBA" id="ARBA00023180"/>
    </source>
</evidence>
<evidence type="ECO:0000256" key="8">
    <source>
        <dbReference type="SAM" id="SignalP"/>
    </source>
</evidence>
<name>W2P9R3_PHYN3</name>
<dbReference type="AlphaFoldDB" id="W2P9R3"/>
<feature type="region of interest" description="Disordered" evidence="7">
    <location>
        <begin position="636"/>
        <end position="678"/>
    </location>
</feature>
<dbReference type="InterPro" id="IPR002022">
    <property type="entry name" value="Pec_lyase"/>
</dbReference>
<dbReference type="GeneID" id="20193502"/>
<comment type="catalytic activity">
    <reaction evidence="4">
        <text>Eliminative cleavage of (1-&gt;4)-alpha-D-galacturonan methyl ester to give oligosaccharides with 4-deoxy-6-O-methyl-alpha-D-galact-4-enuronosyl groups at their non-reducing ends.</text>
        <dbReference type="EC" id="4.2.2.10"/>
    </reaction>
</comment>
<dbReference type="SMART" id="SM00656">
    <property type="entry name" value="Amb_all"/>
    <property type="match status" value="1"/>
</dbReference>
<proteinExistence type="predicted"/>
<reference evidence="10 11" key="2">
    <citation type="submission" date="2013-11" db="EMBL/GenBank/DDBJ databases">
        <title>The Genome Sequence of Phytophthora parasitica INRA-310.</title>
        <authorList>
            <consortium name="The Broad Institute Genomics Platform"/>
            <person name="Russ C."/>
            <person name="Tyler B."/>
            <person name="Panabieres F."/>
            <person name="Shan W."/>
            <person name="Tripathy S."/>
            <person name="Grunwald N."/>
            <person name="Machado M."/>
            <person name="Johnson C.S."/>
            <person name="Arredondo F."/>
            <person name="Hong C."/>
            <person name="Coffey M."/>
            <person name="Young S.K."/>
            <person name="Zeng Q."/>
            <person name="Gargeya S."/>
            <person name="Fitzgerald M."/>
            <person name="Abouelleil A."/>
            <person name="Alvarado L."/>
            <person name="Chapman S.B."/>
            <person name="Gainer-Dewar J."/>
            <person name="Goldberg J."/>
            <person name="Griggs A."/>
            <person name="Gujja S."/>
            <person name="Hansen M."/>
            <person name="Howarth C."/>
            <person name="Imamovic A."/>
            <person name="Ireland A."/>
            <person name="Larimer J."/>
            <person name="McCowan C."/>
            <person name="Murphy C."/>
            <person name="Pearson M."/>
            <person name="Poon T.W."/>
            <person name="Priest M."/>
            <person name="Roberts A."/>
            <person name="Saif S."/>
            <person name="Shea T."/>
            <person name="Sykes S."/>
            <person name="Wortman J."/>
            <person name="Nusbaum C."/>
            <person name="Birren B."/>
        </authorList>
    </citation>
    <scope>NUCLEOTIDE SEQUENCE [LARGE SCALE GENOMIC DNA]</scope>
    <source>
        <strain evidence="10 11">INRA-310</strain>
    </source>
</reference>
<keyword evidence="1" id="KW-1015">Disulfide bond</keyword>
<dbReference type="EMBL" id="KI669914">
    <property type="protein sequence ID" value="ETM97566.1"/>
    <property type="molecule type" value="Genomic_DNA"/>
</dbReference>
<evidence type="ECO:0000256" key="1">
    <source>
        <dbReference type="ARBA" id="ARBA00023157"/>
    </source>
</evidence>
<dbReference type="Proteomes" id="UP000018817">
    <property type="component" value="Unassembled WGS sequence"/>
</dbReference>
<dbReference type="VEuPathDB" id="FungiDB:PPTG_24903"/>
<evidence type="ECO:0000256" key="7">
    <source>
        <dbReference type="SAM" id="MobiDB-lite"/>
    </source>
</evidence>
<dbReference type="RefSeq" id="XP_008917136.1">
    <property type="nucleotide sequence ID" value="XM_008918888.1"/>
</dbReference>
<organism evidence="10 11">
    <name type="scientific">Phytophthora nicotianae (strain INRA-310)</name>
    <name type="common">Phytophthora parasitica</name>
    <dbReference type="NCBI Taxonomy" id="761204"/>
    <lineage>
        <taxon>Eukaryota</taxon>
        <taxon>Sar</taxon>
        <taxon>Stramenopiles</taxon>
        <taxon>Oomycota</taxon>
        <taxon>Peronosporomycetes</taxon>
        <taxon>Peronosporales</taxon>
        <taxon>Peronosporaceae</taxon>
        <taxon>Phytophthora</taxon>
    </lineage>
</organism>
<evidence type="ECO:0000313" key="10">
    <source>
        <dbReference type="EMBL" id="ETM97566.1"/>
    </source>
</evidence>
<feature type="chain" id="PRO_5004821447" description="pectin lyase" evidence="8">
    <location>
        <begin position="22"/>
        <end position="696"/>
    </location>
</feature>
<feature type="compositionally biased region" description="Polar residues" evidence="7">
    <location>
        <begin position="636"/>
        <end position="660"/>
    </location>
</feature>
<evidence type="ECO:0000313" key="11">
    <source>
        <dbReference type="Proteomes" id="UP000018817"/>
    </source>
</evidence>
<feature type="region of interest" description="Disordered" evidence="7">
    <location>
        <begin position="380"/>
        <end position="454"/>
    </location>
</feature>
<keyword evidence="2" id="KW-0325">Glycoprotein</keyword>
<feature type="compositionally biased region" description="Polar residues" evidence="7">
    <location>
        <begin position="430"/>
        <end position="441"/>
    </location>
</feature>
<dbReference type="SUPFAM" id="SSF51126">
    <property type="entry name" value="Pectin lyase-like"/>
    <property type="match status" value="2"/>
</dbReference>